<dbReference type="STRING" id="44933.SAMN05660971_03895"/>
<keyword evidence="5" id="KW-1185">Reference proteome</keyword>
<keyword evidence="1" id="KW-0732">Signal</keyword>
<dbReference type="PANTHER" id="PTHR37953:SF1">
    <property type="entry name" value="UPF0127 PROTEIN MJ1496"/>
    <property type="match status" value="1"/>
</dbReference>
<reference evidence="3 4" key="1">
    <citation type="submission" date="2016-11" db="EMBL/GenBank/DDBJ databases">
        <authorList>
            <person name="Jaros S."/>
            <person name="Januszkiewicz K."/>
            <person name="Wedrychowicz H."/>
        </authorList>
    </citation>
    <scope>NUCLEOTIDE SEQUENCE [LARGE SCALE GENOMIC DNA]</scope>
    <source>
        <strain evidence="3 4">DSM 4740</strain>
    </source>
</reference>
<dbReference type="RefSeq" id="WP_073436874.1">
    <property type="nucleotide sequence ID" value="NZ_BJXU01000140.1"/>
</dbReference>
<evidence type="ECO:0000313" key="5">
    <source>
        <dbReference type="Proteomes" id="UP000321726"/>
    </source>
</evidence>
<dbReference type="InterPro" id="IPR038695">
    <property type="entry name" value="Saro_0823-like_sf"/>
</dbReference>
<sequence>MTLSRRRLLKTLSLSPLALTPMMLSAPLSLAWRSAQASTGETVPLVIHAEQGPTRFDVEVADAPGERNRGLMGRDSMPGDHGMLFLYSAPQGVENAFWMYQTLIPLDIAFIDADGRIVEIRQMQPCESDASHCPATQPGQAYHAALEVNAGTLAQLGIRVGDCVSWPGSSGLCQ</sequence>
<evidence type="ECO:0008006" key="6">
    <source>
        <dbReference type="Google" id="ProtNLM"/>
    </source>
</evidence>
<evidence type="ECO:0000313" key="2">
    <source>
        <dbReference type="EMBL" id="GEN25313.1"/>
    </source>
</evidence>
<feature type="signal peptide" evidence="1">
    <location>
        <begin position="1"/>
        <end position="31"/>
    </location>
</feature>
<dbReference type="EMBL" id="FRCA01000013">
    <property type="protein sequence ID" value="SHM79822.1"/>
    <property type="molecule type" value="Genomic_DNA"/>
</dbReference>
<dbReference type="OrthoDB" id="5526466at2"/>
<proteinExistence type="predicted"/>
<evidence type="ECO:0000313" key="3">
    <source>
        <dbReference type="EMBL" id="SHM79822.1"/>
    </source>
</evidence>
<feature type="chain" id="PRO_5009927968" description="DUF192 domain-containing protein" evidence="1">
    <location>
        <begin position="32"/>
        <end position="174"/>
    </location>
</feature>
<evidence type="ECO:0000256" key="1">
    <source>
        <dbReference type="SAM" id="SignalP"/>
    </source>
</evidence>
<dbReference type="InterPro" id="IPR003795">
    <property type="entry name" value="DUF192"/>
</dbReference>
<dbReference type="Pfam" id="PF02643">
    <property type="entry name" value="DUF192"/>
    <property type="match status" value="1"/>
</dbReference>
<reference evidence="2 5" key="2">
    <citation type="submission" date="2019-07" db="EMBL/GenBank/DDBJ databases">
        <title>Whole genome shotgun sequence of Halomonas cupida NBRC 102219.</title>
        <authorList>
            <person name="Hosoyama A."/>
            <person name="Uohara A."/>
            <person name="Ohji S."/>
            <person name="Ichikawa N."/>
        </authorList>
    </citation>
    <scope>NUCLEOTIDE SEQUENCE [LARGE SCALE GENOMIC DNA]</scope>
    <source>
        <strain evidence="2 5">NBRC 102219</strain>
    </source>
</reference>
<accession>A0A1M7LNP5</accession>
<dbReference type="InterPro" id="IPR006311">
    <property type="entry name" value="TAT_signal"/>
</dbReference>
<dbReference type="Gene3D" id="2.60.120.1140">
    <property type="entry name" value="Protein of unknown function DUF192"/>
    <property type="match status" value="1"/>
</dbReference>
<organism evidence="3 4">
    <name type="scientific">Halomonas cupida</name>
    <dbReference type="NCBI Taxonomy" id="44933"/>
    <lineage>
        <taxon>Bacteria</taxon>
        <taxon>Pseudomonadati</taxon>
        <taxon>Pseudomonadota</taxon>
        <taxon>Gammaproteobacteria</taxon>
        <taxon>Oceanospirillales</taxon>
        <taxon>Halomonadaceae</taxon>
        <taxon>Halomonas</taxon>
    </lineage>
</organism>
<dbReference type="AlphaFoldDB" id="A0A1M7LNP5"/>
<gene>
    <name evidence="2" type="ORF">HCU01_32620</name>
    <name evidence="3" type="ORF">SAMN05660971_03895</name>
</gene>
<protein>
    <recommendedName>
        <fullName evidence="6">DUF192 domain-containing protein</fullName>
    </recommendedName>
</protein>
<evidence type="ECO:0000313" key="4">
    <source>
        <dbReference type="Proteomes" id="UP000184123"/>
    </source>
</evidence>
<dbReference type="EMBL" id="BJXU01000140">
    <property type="protein sequence ID" value="GEN25313.1"/>
    <property type="molecule type" value="Genomic_DNA"/>
</dbReference>
<dbReference type="Proteomes" id="UP000321726">
    <property type="component" value="Unassembled WGS sequence"/>
</dbReference>
<dbReference type="PROSITE" id="PS51318">
    <property type="entry name" value="TAT"/>
    <property type="match status" value="1"/>
</dbReference>
<dbReference type="Proteomes" id="UP000184123">
    <property type="component" value="Unassembled WGS sequence"/>
</dbReference>
<name>A0A1M7LNP5_9GAMM</name>
<dbReference type="PANTHER" id="PTHR37953">
    <property type="entry name" value="UPF0127 PROTEIN MJ1496"/>
    <property type="match status" value="1"/>
</dbReference>